<dbReference type="AlphaFoldDB" id="A0A0G0T9K7"/>
<accession>A0A0G0T9K7</accession>
<reference evidence="2 3" key="1">
    <citation type="journal article" date="2015" name="Nature">
        <title>rRNA introns, odd ribosomes, and small enigmatic genomes across a large radiation of phyla.</title>
        <authorList>
            <person name="Brown C.T."/>
            <person name="Hug L.A."/>
            <person name="Thomas B.C."/>
            <person name="Sharon I."/>
            <person name="Castelle C.J."/>
            <person name="Singh A."/>
            <person name="Wilkins M.J."/>
            <person name="Williams K.H."/>
            <person name="Banfield J.F."/>
        </authorList>
    </citation>
    <scope>NUCLEOTIDE SEQUENCE [LARGE SCALE GENOMIC DNA]</scope>
</reference>
<name>A0A0G0T9K7_9BACT</name>
<comment type="caution">
    <text evidence="2">The sequence shown here is derived from an EMBL/GenBank/DDBJ whole genome shotgun (WGS) entry which is preliminary data.</text>
</comment>
<dbReference type="InterPro" id="IPR004323">
    <property type="entry name" value="Ion_tolerance_CutA"/>
</dbReference>
<dbReference type="GO" id="GO:0010038">
    <property type="term" value="P:response to metal ion"/>
    <property type="evidence" value="ECO:0007669"/>
    <property type="project" value="InterPro"/>
</dbReference>
<proteinExistence type="inferred from homology"/>
<evidence type="ECO:0008006" key="4">
    <source>
        <dbReference type="Google" id="ProtNLM"/>
    </source>
</evidence>
<dbReference type="SUPFAM" id="SSF54913">
    <property type="entry name" value="GlnB-like"/>
    <property type="match status" value="1"/>
</dbReference>
<dbReference type="EMBL" id="LBZM01000026">
    <property type="protein sequence ID" value="KKR71496.1"/>
    <property type="molecule type" value="Genomic_DNA"/>
</dbReference>
<gene>
    <name evidence="2" type="ORF">UU14_C0026G0006</name>
</gene>
<organism evidence="2 3">
    <name type="scientific">Candidatus Roizmanbacteria bacterium GW2011_GWB1_40_7</name>
    <dbReference type="NCBI Taxonomy" id="1618482"/>
    <lineage>
        <taxon>Bacteria</taxon>
        <taxon>Candidatus Roizmaniibacteriota</taxon>
    </lineage>
</organism>
<sequence>MKYYQVYISAEGKVQADTILNSLLEKKLVAGGLLLNAPARFWWKGKIIDMDYYNISVFTVEKHKQAIIDDVKKTSVEEVPMVWFVEFEGNNELLKWVDETLI</sequence>
<dbReference type="Proteomes" id="UP000034664">
    <property type="component" value="Unassembled WGS sequence"/>
</dbReference>
<dbReference type="Gene3D" id="3.30.70.120">
    <property type="match status" value="1"/>
</dbReference>
<dbReference type="InterPro" id="IPR011322">
    <property type="entry name" value="N-reg_PII-like_a/b"/>
</dbReference>
<protein>
    <recommendedName>
        <fullName evidence="4">CutA1 divalent ion tolerance protein</fullName>
    </recommendedName>
</protein>
<dbReference type="InterPro" id="IPR015867">
    <property type="entry name" value="N-reg_PII/ATP_PRibTrfase_C"/>
</dbReference>
<comment type="similarity">
    <text evidence="1">Belongs to the CutA family.</text>
</comment>
<evidence type="ECO:0000313" key="3">
    <source>
        <dbReference type="Proteomes" id="UP000034664"/>
    </source>
</evidence>
<dbReference type="Pfam" id="PF03091">
    <property type="entry name" value="CutA1"/>
    <property type="match status" value="1"/>
</dbReference>
<evidence type="ECO:0000256" key="1">
    <source>
        <dbReference type="ARBA" id="ARBA00010169"/>
    </source>
</evidence>
<evidence type="ECO:0000313" key="2">
    <source>
        <dbReference type="EMBL" id="KKR71496.1"/>
    </source>
</evidence>